<dbReference type="GO" id="GO:0016787">
    <property type="term" value="F:hydrolase activity"/>
    <property type="evidence" value="ECO:0007669"/>
    <property type="project" value="UniProtKB-KW"/>
</dbReference>
<protein>
    <submittedName>
        <fullName evidence="2">Alpha/beta fold hydrolase</fullName>
    </submittedName>
</protein>
<dbReference type="InterPro" id="IPR051044">
    <property type="entry name" value="MAG_DAG_Lipase"/>
</dbReference>
<dbReference type="PANTHER" id="PTHR11614">
    <property type="entry name" value="PHOSPHOLIPASE-RELATED"/>
    <property type="match status" value="1"/>
</dbReference>
<dbReference type="Pfam" id="PF12146">
    <property type="entry name" value="Hydrolase_4"/>
    <property type="match status" value="1"/>
</dbReference>
<accession>A0A4Q9GTC9</accession>
<name>A0A4Q9GTC9_9MICO</name>
<dbReference type="RefSeq" id="WP_130982379.1">
    <property type="nucleotide sequence ID" value="NZ_SISG01000001.1"/>
</dbReference>
<dbReference type="AlphaFoldDB" id="A0A4Q9GTC9"/>
<keyword evidence="3" id="KW-1185">Reference proteome</keyword>
<dbReference type="EMBL" id="SISG01000001">
    <property type="protein sequence ID" value="TBN58272.1"/>
    <property type="molecule type" value="Genomic_DNA"/>
</dbReference>
<dbReference type="InterPro" id="IPR022742">
    <property type="entry name" value="Hydrolase_4"/>
</dbReference>
<evidence type="ECO:0000313" key="3">
    <source>
        <dbReference type="Proteomes" id="UP000294194"/>
    </source>
</evidence>
<comment type="caution">
    <text evidence="2">The sequence shown here is derived from an EMBL/GenBank/DDBJ whole genome shotgun (WGS) entry which is preliminary data.</text>
</comment>
<keyword evidence="2" id="KW-0378">Hydrolase</keyword>
<evidence type="ECO:0000313" key="2">
    <source>
        <dbReference type="EMBL" id="TBN58272.1"/>
    </source>
</evidence>
<gene>
    <name evidence="2" type="ORF">EYE40_13185</name>
</gene>
<organism evidence="2 3">
    <name type="scientific">Glaciihabitans arcticus</name>
    <dbReference type="NCBI Taxonomy" id="2668039"/>
    <lineage>
        <taxon>Bacteria</taxon>
        <taxon>Bacillati</taxon>
        <taxon>Actinomycetota</taxon>
        <taxon>Actinomycetes</taxon>
        <taxon>Micrococcales</taxon>
        <taxon>Microbacteriaceae</taxon>
        <taxon>Glaciihabitans</taxon>
    </lineage>
</organism>
<proteinExistence type="predicted"/>
<dbReference type="Gene3D" id="3.40.50.1820">
    <property type="entry name" value="alpha/beta hydrolase"/>
    <property type="match status" value="1"/>
</dbReference>
<reference evidence="3" key="1">
    <citation type="submission" date="2019-02" db="EMBL/GenBank/DDBJ databases">
        <title>Glaciihabitans arcticus sp. nov., a psychrotolerant bacterium isolated from polar soil.</title>
        <authorList>
            <person name="Dahal R.H."/>
        </authorList>
    </citation>
    <scope>NUCLEOTIDE SEQUENCE [LARGE SCALE GENOMIC DNA]</scope>
    <source>
        <strain evidence="3">RP-3-7</strain>
    </source>
</reference>
<dbReference type="InterPro" id="IPR029058">
    <property type="entry name" value="AB_hydrolase_fold"/>
</dbReference>
<sequence>MPKFTAERSDHSFVDAQGVTVHYYVWKAAKPRAVLQLAHGLGEYARRYERLAQDFVAAGISVYADDHRGHGQTGLSQYNGEHGRLGKLGPGGLRAAVADLHQLTGIIADENPGLPIVFLGHSWGSLMGQILVNEHAGDFAGIILSGTAYRVPGQMNGGNLNSRHKSLGTTGYEWLSRDAAVSAAFVEDPLTFYADALKLFGISDGLRLFGRPSKPMPADVPLLIMIGSEDSLGGETSVQKLADSYIRRGELTDVEVIVYNEARHEIFNETNKNEVTADLIAWVDQRLAPERD</sequence>
<dbReference type="SUPFAM" id="SSF53474">
    <property type="entry name" value="alpha/beta-Hydrolases"/>
    <property type="match status" value="1"/>
</dbReference>
<evidence type="ECO:0000259" key="1">
    <source>
        <dbReference type="Pfam" id="PF12146"/>
    </source>
</evidence>
<dbReference type="Proteomes" id="UP000294194">
    <property type="component" value="Unassembled WGS sequence"/>
</dbReference>
<feature type="domain" description="Serine aminopeptidase S33" evidence="1">
    <location>
        <begin position="30"/>
        <end position="271"/>
    </location>
</feature>